<feature type="compositionally biased region" description="Basic and acidic residues" evidence="1">
    <location>
        <begin position="389"/>
        <end position="417"/>
    </location>
</feature>
<evidence type="ECO:0000313" key="2">
    <source>
        <dbReference type="EMBL" id="GEU76892.1"/>
    </source>
</evidence>
<accession>A0A6L2MVU2</accession>
<reference evidence="2" key="1">
    <citation type="journal article" date="2019" name="Sci. Rep.">
        <title>Draft genome of Tanacetum cinerariifolium, the natural source of mosquito coil.</title>
        <authorList>
            <person name="Yamashiro T."/>
            <person name="Shiraishi A."/>
            <person name="Satake H."/>
            <person name="Nakayama K."/>
        </authorList>
    </citation>
    <scope>NUCLEOTIDE SEQUENCE</scope>
</reference>
<name>A0A6L2MVU2_TANCI</name>
<gene>
    <name evidence="2" type="ORF">Tci_048870</name>
</gene>
<protein>
    <submittedName>
        <fullName evidence="2">Uncharacterized protein</fullName>
    </submittedName>
</protein>
<organism evidence="2">
    <name type="scientific">Tanacetum cinerariifolium</name>
    <name type="common">Dalmatian daisy</name>
    <name type="synonym">Chrysanthemum cinerariifolium</name>
    <dbReference type="NCBI Taxonomy" id="118510"/>
    <lineage>
        <taxon>Eukaryota</taxon>
        <taxon>Viridiplantae</taxon>
        <taxon>Streptophyta</taxon>
        <taxon>Embryophyta</taxon>
        <taxon>Tracheophyta</taxon>
        <taxon>Spermatophyta</taxon>
        <taxon>Magnoliopsida</taxon>
        <taxon>eudicotyledons</taxon>
        <taxon>Gunneridae</taxon>
        <taxon>Pentapetalae</taxon>
        <taxon>asterids</taxon>
        <taxon>campanulids</taxon>
        <taxon>Asterales</taxon>
        <taxon>Asteraceae</taxon>
        <taxon>Asteroideae</taxon>
        <taxon>Anthemideae</taxon>
        <taxon>Anthemidinae</taxon>
        <taxon>Tanacetum</taxon>
    </lineage>
</organism>
<dbReference type="AlphaFoldDB" id="A0A6L2MVU2"/>
<comment type="caution">
    <text evidence="2">The sequence shown here is derived from an EMBL/GenBank/DDBJ whole genome shotgun (WGS) entry which is preliminary data.</text>
</comment>
<proteinExistence type="predicted"/>
<sequence length="417" mass="46236">MAVGIENVSRGIGAMKGDVTGESSHCQYKFPLPVEGVPTARRMEIPLLGVCTATMKKLPDVDHPCGVAAGLGKKRDVAILKTKRWNYGACKQLVGEGVILNGDSPPPTRIVDGVAQIVAPTTEEQRLAKKNKLKARGTLLMALPDKHQLKFNIHNDDKSLMEAIEKIFGVCHIRVENSHFDLEKQSDLEEQSLDDLFNNLKIYKAEVKGSSTSSQNIQNIAFVSSNNTNSINESVNDVPSVSATILKAKVSTLPNSFQAEEEPTNYALMDFTSPCSSSSSGSENKVFDCEKFHNQESAYRVTEKQENDRYKTCEGYHAVPPLYTGNFLPSKPDLFFTDDTNASESVANVINVESCKHKTIKDKSKTHRLDAPIIEDWISDSEDETEIESVPKQREPSFVKSTEHVKTSRESIKKIEW</sequence>
<evidence type="ECO:0000256" key="1">
    <source>
        <dbReference type="SAM" id="MobiDB-lite"/>
    </source>
</evidence>
<feature type="region of interest" description="Disordered" evidence="1">
    <location>
        <begin position="380"/>
        <end position="417"/>
    </location>
</feature>
<dbReference type="EMBL" id="BKCJ010007365">
    <property type="protein sequence ID" value="GEU76892.1"/>
    <property type="molecule type" value="Genomic_DNA"/>
</dbReference>